<evidence type="ECO:0000256" key="4">
    <source>
        <dbReference type="ARBA" id="ARBA00023004"/>
    </source>
</evidence>
<dbReference type="EMBL" id="ML002286">
    <property type="protein sequence ID" value="RKP39252.1"/>
    <property type="molecule type" value="Genomic_DNA"/>
</dbReference>
<dbReference type="STRING" id="215637.A0A4Q0A1S8"/>
<sequence length="108" mass="12703">EQLLATVVHKIYEYCLADDRVRHYFRSTDRTRLSNMQLKFLKHAIAGTPYNTTGMRVAHRRMVDLKDYHFDAILENWRKAFIDCGVPDDYTELILAVAEQSRDDILGR</sequence>
<evidence type="ECO:0000256" key="1">
    <source>
        <dbReference type="ARBA" id="ARBA00022448"/>
    </source>
</evidence>
<dbReference type="InterPro" id="IPR009050">
    <property type="entry name" value="Globin-like_sf"/>
</dbReference>
<dbReference type="Proteomes" id="UP000268162">
    <property type="component" value="Unassembled WGS sequence"/>
</dbReference>
<keyword evidence="1" id="KW-0813">Transport</keyword>
<gene>
    <name evidence="5" type="ORF">BJ085DRAFT_9643</name>
</gene>
<dbReference type="CDD" id="cd00454">
    <property type="entry name" value="TrHb1_N"/>
    <property type="match status" value="1"/>
</dbReference>
<dbReference type="GO" id="GO:0019825">
    <property type="term" value="F:oxygen binding"/>
    <property type="evidence" value="ECO:0007669"/>
    <property type="project" value="InterPro"/>
</dbReference>
<name>A0A4Q0A1S8_9FUNG</name>
<keyword evidence="2" id="KW-0349">Heme</keyword>
<dbReference type="Gene3D" id="1.10.490.10">
    <property type="entry name" value="Globins"/>
    <property type="match status" value="1"/>
</dbReference>
<evidence type="ECO:0000256" key="3">
    <source>
        <dbReference type="ARBA" id="ARBA00022723"/>
    </source>
</evidence>
<organism evidence="5 6">
    <name type="scientific">Dimargaris cristalligena</name>
    <dbReference type="NCBI Taxonomy" id="215637"/>
    <lineage>
        <taxon>Eukaryota</taxon>
        <taxon>Fungi</taxon>
        <taxon>Fungi incertae sedis</taxon>
        <taxon>Zoopagomycota</taxon>
        <taxon>Kickxellomycotina</taxon>
        <taxon>Dimargaritomycetes</taxon>
        <taxon>Dimargaritales</taxon>
        <taxon>Dimargaritaceae</taxon>
        <taxon>Dimargaris</taxon>
    </lineage>
</organism>
<dbReference type="SUPFAM" id="SSF46458">
    <property type="entry name" value="Globin-like"/>
    <property type="match status" value="1"/>
</dbReference>
<evidence type="ECO:0000313" key="6">
    <source>
        <dbReference type="Proteomes" id="UP000268162"/>
    </source>
</evidence>
<feature type="non-terminal residue" evidence="5">
    <location>
        <position position="108"/>
    </location>
</feature>
<keyword evidence="3" id="KW-0479">Metal-binding</keyword>
<dbReference type="InterPro" id="IPR012292">
    <property type="entry name" value="Globin/Proto"/>
</dbReference>
<keyword evidence="4" id="KW-0408">Iron</keyword>
<dbReference type="GO" id="GO:0046872">
    <property type="term" value="F:metal ion binding"/>
    <property type="evidence" value="ECO:0007669"/>
    <property type="project" value="UniProtKB-KW"/>
</dbReference>
<dbReference type="InterPro" id="IPR001486">
    <property type="entry name" value="Hemoglobin_trunc"/>
</dbReference>
<proteinExistence type="predicted"/>
<evidence type="ECO:0000256" key="2">
    <source>
        <dbReference type="ARBA" id="ARBA00022617"/>
    </source>
</evidence>
<evidence type="ECO:0000313" key="5">
    <source>
        <dbReference type="EMBL" id="RKP39252.1"/>
    </source>
</evidence>
<accession>A0A4Q0A1S8</accession>
<feature type="non-terminal residue" evidence="5">
    <location>
        <position position="1"/>
    </location>
</feature>
<protein>
    <submittedName>
        <fullName evidence="5">Globin</fullName>
    </submittedName>
</protein>
<dbReference type="Pfam" id="PF01152">
    <property type="entry name" value="Bac_globin"/>
    <property type="match status" value="1"/>
</dbReference>
<dbReference type="GO" id="GO:0020037">
    <property type="term" value="F:heme binding"/>
    <property type="evidence" value="ECO:0007669"/>
    <property type="project" value="InterPro"/>
</dbReference>
<reference evidence="6" key="1">
    <citation type="journal article" date="2018" name="Nat. Microbiol.">
        <title>Leveraging single-cell genomics to expand the fungal tree of life.</title>
        <authorList>
            <person name="Ahrendt S.R."/>
            <person name="Quandt C.A."/>
            <person name="Ciobanu D."/>
            <person name="Clum A."/>
            <person name="Salamov A."/>
            <person name="Andreopoulos B."/>
            <person name="Cheng J.F."/>
            <person name="Woyke T."/>
            <person name="Pelin A."/>
            <person name="Henrissat B."/>
            <person name="Reynolds N.K."/>
            <person name="Benny G.L."/>
            <person name="Smith M.E."/>
            <person name="James T.Y."/>
            <person name="Grigoriev I.V."/>
        </authorList>
    </citation>
    <scope>NUCLEOTIDE SEQUENCE [LARGE SCALE GENOMIC DNA]</scope>
    <source>
        <strain evidence="6">RSA 468</strain>
    </source>
</reference>
<dbReference type="AlphaFoldDB" id="A0A4Q0A1S8"/>
<keyword evidence="6" id="KW-1185">Reference proteome</keyword>